<keyword evidence="2" id="KW-1185">Reference proteome</keyword>
<reference evidence="1" key="1">
    <citation type="submission" date="2023-04" db="EMBL/GenBank/DDBJ databases">
        <title>Draft Genome sequencing of Naganishia species isolated from polar environments using Oxford Nanopore Technology.</title>
        <authorList>
            <person name="Leo P."/>
            <person name="Venkateswaran K."/>
        </authorList>
    </citation>
    <scope>NUCLEOTIDE SEQUENCE</scope>
    <source>
        <strain evidence="1">MNA-CCFEE 5425</strain>
    </source>
</reference>
<accession>A0ACC2XBF4</accession>
<evidence type="ECO:0000313" key="2">
    <source>
        <dbReference type="Proteomes" id="UP001243375"/>
    </source>
</evidence>
<name>A0ACC2XBF4_9TREE</name>
<protein>
    <submittedName>
        <fullName evidence="1">Uncharacterized protein</fullName>
    </submittedName>
</protein>
<sequence length="90" mass="10308">MQVKARAIQYCMKLEKQGLLDRSDDWQGLLDDIAGDIRSKNKNRQRRKKDYAAMSIAFTNSAEKKATLEEQIASYNKYIGSAMDTMQKQG</sequence>
<organism evidence="1 2">
    <name type="scientific">Naganishia vaughanmartiniae</name>
    <dbReference type="NCBI Taxonomy" id="1424756"/>
    <lineage>
        <taxon>Eukaryota</taxon>
        <taxon>Fungi</taxon>
        <taxon>Dikarya</taxon>
        <taxon>Basidiomycota</taxon>
        <taxon>Agaricomycotina</taxon>
        <taxon>Tremellomycetes</taxon>
        <taxon>Filobasidiales</taxon>
        <taxon>Filobasidiaceae</taxon>
        <taxon>Naganishia</taxon>
    </lineage>
</organism>
<gene>
    <name evidence="1" type="ORF">QFC22_002871</name>
</gene>
<proteinExistence type="predicted"/>
<dbReference type="EMBL" id="JASBWU010000006">
    <property type="protein sequence ID" value="KAJ9120935.1"/>
    <property type="molecule type" value="Genomic_DNA"/>
</dbReference>
<dbReference type="Proteomes" id="UP001243375">
    <property type="component" value="Unassembled WGS sequence"/>
</dbReference>
<comment type="caution">
    <text evidence="1">The sequence shown here is derived from an EMBL/GenBank/DDBJ whole genome shotgun (WGS) entry which is preliminary data.</text>
</comment>
<evidence type="ECO:0000313" key="1">
    <source>
        <dbReference type="EMBL" id="KAJ9120935.1"/>
    </source>
</evidence>